<protein>
    <submittedName>
        <fullName evidence="1">Uncharacterized protein</fullName>
    </submittedName>
</protein>
<dbReference type="Proteomes" id="UP001172386">
    <property type="component" value="Unassembled WGS sequence"/>
</dbReference>
<evidence type="ECO:0000313" key="1">
    <source>
        <dbReference type="EMBL" id="KAJ9653128.1"/>
    </source>
</evidence>
<organism evidence="1 2">
    <name type="scientific">Neophaeococcomyces mojaviensis</name>
    <dbReference type="NCBI Taxonomy" id="3383035"/>
    <lineage>
        <taxon>Eukaryota</taxon>
        <taxon>Fungi</taxon>
        <taxon>Dikarya</taxon>
        <taxon>Ascomycota</taxon>
        <taxon>Pezizomycotina</taxon>
        <taxon>Eurotiomycetes</taxon>
        <taxon>Chaetothyriomycetidae</taxon>
        <taxon>Chaetothyriales</taxon>
        <taxon>Chaetothyriales incertae sedis</taxon>
        <taxon>Neophaeococcomyces</taxon>
    </lineage>
</organism>
<comment type="caution">
    <text evidence="1">The sequence shown here is derived from an EMBL/GenBank/DDBJ whole genome shotgun (WGS) entry which is preliminary data.</text>
</comment>
<evidence type="ECO:0000313" key="2">
    <source>
        <dbReference type="Proteomes" id="UP001172386"/>
    </source>
</evidence>
<proteinExistence type="predicted"/>
<gene>
    <name evidence="1" type="ORF">H2198_007639</name>
</gene>
<reference evidence="1" key="1">
    <citation type="submission" date="2022-10" db="EMBL/GenBank/DDBJ databases">
        <title>Culturing micro-colonial fungi from biological soil crusts in the Mojave desert and describing Neophaeococcomyces mojavensis, and introducing the new genera and species Taxawa tesnikishii.</title>
        <authorList>
            <person name="Kurbessoian T."/>
            <person name="Stajich J.E."/>
        </authorList>
    </citation>
    <scope>NUCLEOTIDE SEQUENCE</scope>
    <source>
        <strain evidence="1">JES_112</strain>
    </source>
</reference>
<sequence>MPSNLPKTYKVGVFKEKGKPLVFEDRELKLPENGEILVKVLACGVCHSDAVVRMGGFGNSFPIIPGHEIIGEVAAVPSSEKRWKEGDRVGGPWHGGHDGTCKSCQRSLNQMCVQEQINGVTRDGGYGEYATLRTEAVVSIPPDVDPVEASPLLCAGVTVFNSLRQQKIFPGETVAVQGLGGLGHLALQFAAKSGYRTVAISSSDAKKDFATKLGAHDYIDGSKGDVGKQLQEMGGAACILLTAPNRKLIPQLMGGLGPLGKLIVLAATDGPVEIDTNSMIGKGLSIAAWPSGQASDCEDTVSFAQVHGVKCMVEKFKLEEANEALEKMEKGQVRFRGVLTPNN</sequence>
<keyword evidence="2" id="KW-1185">Reference proteome</keyword>
<name>A0ACC2ZZD6_9EURO</name>
<dbReference type="EMBL" id="JAPDRQ010000165">
    <property type="protein sequence ID" value="KAJ9653128.1"/>
    <property type="molecule type" value="Genomic_DNA"/>
</dbReference>
<accession>A0ACC2ZZD6</accession>